<proteinExistence type="predicted"/>
<evidence type="ECO:0000313" key="1">
    <source>
        <dbReference type="EMBL" id="QRK86418.1"/>
    </source>
</evidence>
<evidence type="ECO:0008006" key="3">
    <source>
        <dbReference type="Google" id="ProtNLM"/>
    </source>
</evidence>
<keyword evidence="2" id="KW-1185">Reference proteome</keyword>
<dbReference type="RefSeq" id="WP_203421718.1">
    <property type="nucleotide sequence ID" value="NZ_CP069352.1"/>
</dbReference>
<dbReference type="Proteomes" id="UP000663686">
    <property type="component" value="Chromosome"/>
</dbReference>
<sequence length="518" mass="57277">MDIQPEEFVGNFQLYPMLIPGWRDSVLPAGVAHGGIPQSIYQEPKGLLMVIDPQTTLSQTPQKTQLQTLEAYDSIVVWLNGKPTSVHAIIQPGEENNRIALYLTPGLLSDGINQLFYRWTRSSENFADSTPILNVLYHDPAPGYPAPAAIVVIHPVSVGPMEAAQGVVMNFRISYLRRYDTVTLTVGAQNFPITVTDSTQPIALTLTAEDFQLIGDNPLTPIKARVVDQLGNGNSSATTFMDIHASQLMLEQPILREILNDNNDDPDFIDLERINGGPLWALVHLIQDVWSVGDSIHLVFTSMLGGSQVAFYESTLPITQVPAQFAWEIPNAKVIADSQVSVIYEQIRQGLTIRRSDPAVATVRGKTPTIISEDLDALPTQVVSVGGAILTQTMTIKFVSGDGRLAVAPTNQPAHPDIPGKREKNVLHIGFETSGRQTVELELLKSTDKVSFWYFWINYELPIDFYNSKGVHLDRKLLIIDPIAEPKYFEYSGVDIKTIILTAPVVDWLGLDFFTFTS</sequence>
<organism evidence="1 2">
    <name type="scientific">Pseudomonas granadensis</name>
    <dbReference type="NCBI Taxonomy" id="1421430"/>
    <lineage>
        <taxon>Bacteria</taxon>
        <taxon>Pseudomonadati</taxon>
        <taxon>Pseudomonadota</taxon>
        <taxon>Gammaproteobacteria</taxon>
        <taxon>Pseudomonadales</taxon>
        <taxon>Pseudomonadaceae</taxon>
        <taxon>Pseudomonas</taxon>
    </lineage>
</organism>
<accession>A0ABX7GN62</accession>
<dbReference type="EMBL" id="CP069352">
    <property type="protein sequence ID" value="QRK86418.1"/>
    <property type="molecule type" value="Genomic_DNA"/>
</dbReference>
<protein>
    <recommendedName>
        <fullName evidence="3">Ig-like domain-containing protein</fullName>
    </recommendedName>
</protein>
<evidence type="ECO:0000313" key="2">
    <source>
        <dbReference type="Proteomes" id="UP000663686"/>
    </source>
</evidence>
<reference evidence="1 2" key="1">
    <citation type="submission" date="2021-03" db="EMBL/GenBank/DDBJ databases">
        <title>P. granadensis CT364 genome publication.</title>
        <authorList>
            <person name="Stach J."/>
            <person name="Montero-Calasanz Md.C."/>
        </authorList>
    </citation>
    <scope>NUCLEOTIDE SEQUENCE [LARGE SCALE GENOMIC DNA]</scope>
    <source>
        <strain evidence="1 2">CT364</strain>
    </source>
</reference>
<gene>
    <name evidence="1" type="ORF">JN757_11850</name>
</gene>
<name>A0ABX7GN62_9PSED</name>